<dbReference type="Pfam" id="PF05258">
    <property type="entry name" value="DciA"/>
    <property type="match status" value="1"/>
</dbReference>
<proteinExistence type="predicted"/>
<dbReference type="InterPro" id="IPR010593">
    <property type="entry name" value="DUF1159"/>
</dbReference>
<gene>
    <name evidence="1" type="ORF">GGQ63_001034</name>
</gene>
<protein>
    <recommendedName>
        <fullName evidence="3">DUF721 domain-containing protein</fullName>
    </recommendedName>
</protein>
<dbReference type="EMBL" id="JACHOO010000002">
    <property type="protein sequence ID" value="MBB5751982.1"/>
    <property type="molecule type" value="Genomic_DNA"/>
</dbReference>
<evidence type="ECO:0000313" key="2">
    <source>
        <dbReference type="Proteomes" id="UP000523821"/>
    </source>
</evidence>
<evidence type="ECO:0008006" key="3">
    <source>
        <dbReference type="Google" id="ProtNLM"/>
    </source>
</evidence>
<reference evidence="1 2" key="1">
    <citation type="submission" date="2020-08" db="EMBL/GenBank/DDBJ databases">
        <title>Genomic Encyclopedia of Type Strains, Phase IV (KMG-IV): sequencing the most valuable type-strain genomes for metagenomic binning, comparative biology and taxonomic classification.</title>
        <authorList>
            <person name="Goeker M."/>
        </authorList>
    </citation>
    <scope>NUCLEOTIDE SEQUENCE [LARGE SCALE GENOMIC DNA]</scope>
    <source>
        <strain evidence="1 2">DSM 16268</strain>
    </source>
</reference>
<accession>A0A7W9CV88</accession>
<sequence>MSDRPERERRSGTLPIAAVIGKVIAPVLAKRGFASADLIGAWSAVVGPRFAATTAPDKITWPRRGAADEPGGATLTIRVEGADAIFLQHEASVIRERVNAFLGFAAIARIKLIQAPVARTDTAGTRPPPPSPRAKAAAEALVGDLEPGPLRDALARWGAAVHAEVERS</sequence>
<evidence type="ECO:0000313" key="1">
    <source>
        <dbReference type="EMBL" id="MBB5751982.1"/>
    </source>
</evidence>
<dbReference type="InterPro" id="IPR007922">
    <property type="entry name" value="DciA-like"/>
</dbReference>
<keyword evidence="2" id="KW-1185">Reference proteome</keyword>
<dbReference type="PIRSF" id="PIRSF032064">
    <property type="entry name" value="UCP032064"/>
    <property type="match status" value="1"/>
</dbReference>
<comment type="caution">
    <text evidence="1">The sequence shown here is derived from an EMBL/GenBank/DDBJ whole genome shotgun (WGS) entry which is preliminary data.</text>
</comment>
<organism evidence="1 2">
    <name type="scientific">Prosthecomicrobium pneumaticum</name>
    <dbReference type="NCBI Taxonomy" id="81895"/>
    <lineage>
        <taxon>Bacteria</taxon>
        <taxon>Pseudomonadati</taxon>
        <taxon>Pseudomonadota</taxon>
        <taxon>Alphaproteobacteria</taxon>
        <taxon>Hyphomicrobiales</taxon>
        <taxon>Kaistiaceae</taxon>
        <taxon>Prosthecomicrobium</taxon>
    </lineage>
</organism>
<dbReference type="Proteomes" id="UP000523821">
    <property type="component" value="Unassembled WGS sequence"/>
</dbReference>
<name>A0A7W9CV88_9HYPH</name>
<dbReference type="AlphaFoldDB" id="A0A7W9CV88"/>